<feature type="chain" id="PRO_5042991995" description="Non-reducing end beta-L-arabinofuranosidase-like GH127 catalytic domain-containing protein" evidence="2">
    <location>
        <begin position="20"/>
        <end position="730"/>
    </location>
</feature>
<sequence>MPVRMKLTRIVHLLSVALAAETVAADVQPLVPLVFEPLDLGTIKPQSWLSDQLVLQANGLGGHLMDFWKYVHDSAWIGGDSEYSILHEAFPYWLNAIVPLAYGVNDSRLIWQVRNTTDYVLATQQSDGWLGYETGTNRNLWPRNLLCLALMQLAQADPDYTEKIVDSMHRFAVLINSMLADNYTGFLYHDGDEYSEGATEWGLSRAQDLMVPLQWLFDRYPRNNSEILLDSMRYMYEAGVNWDYWYQADVFPRGSLDVLNQTFYNAQPWEYFHGVNMAEGLKACAVYRRFLHSDSLVGLNLQGVNWTFVYHGSASGTILADEYMDGTQPYMGSETCTAVEVMYSLSYLYQALGNNYYADRAELAAYNALPAQVTPDWWARQYMAEPNQPWSKNLSATPFSDVNTVGQQYTLEGNYPCCTVNHPQGYPKFLAASYVQVGSDGLAHALLAPANVSTTLRNGARLTIVTETNYPFDLDILYTVTTDAPFDFYVRVPGWADAAQSSTTVANSTTTVNPDADSGLHRVGSIPAGSTTVVYNLSTSIRTESRANSTVAVYYGALLYGLSISSEISSSVPHYYTTNEPMPAGYAPSEARDWTMLNTSAWNYAIDPSTLEYRYVGEAAPGKTVANPIWSPGAPPNYITVRACLIDWELYLGSVPGLVPLPEDRKCLGDAVEVELRPYGSTKLHMTDLPTISLGGEDSLEEGDEAEVWEEQEEEEEEEEEEERRKQEER</sequence>
<proteinExistence type="predicted"/>
<keyword evidence="5" id="KW-1185">Reference proteome</keyword>
<dbReference type="Pfam" id="PF07944">
    <property type="entry name" value="Beta-AFase-like_GH127_cat"/>
    <property type="match status" value="1"/>
</dbReference>
<organism evidence="4 5">
    <name type="scientific">Cytospora paraplurivora</name>
    <dbReference type="NCBI Taxonomy" id="2898453"/>
    <lineage>
        <taxon>Eukaryota</taxon>
        <taxon>Fungi</taxon>
        <taxon>Dikarya</taxon>
        <taxon>Ascomycota</taxon>
        <taxon>Pezizomycotina</taxon>
        <taxon>Sordariomycetes</taxon>
        <taxon>Sordariomycetidae</taxon>
        <taxon>Diaporthales</taxon>
        <taxon>Cytosporaceae</taxon>
        <taxon>Cytospora</taxon>
    </lineage>
</organism>
<dbReference type="PANTHER" id="PTHR31151:SF0">
    <property type="entry name" value="PROLINE-TRNA LIGASE (DUF1680)"/>
    <property type="match status" value="1"/>
</dbReference>
<keyword evidence="2" id="KW-0732">Signal</keyword>
<protein>
    <recommendedName>
        <fullName evidence="3">Non-reducing end beta-L-arabinofuranosidase-like GH127 catalytic domain-containing protein</fullName>
    </recommendedName>
</protein>
<gene>
    <name evidence="4" type="ORF">SLS53_003552</name>
</gene>
<evidence type="ECO:0000259" key="3">
    <source>
        <dbReference type="Pfam" id="PF07944"/>
    </source>
</evidence>
<evidence type="ECO:0000313" key="4">
    <source>
        <dbReference type="EMBL" id="KAK7744664.1"/>
    </source>
</evidence>
<comment type="caution">
    <text evidence="4">The sequence shown here is derived from an EMBL/GenBank/DDBJ whole genome shotgun (WGS) entry which is preliminary data.</text>
</comment>
<accession>A0AAN9YIY9</accession>
<dbReference type="InterPro" id="IPR012878">
    <property type="entry name" value="Beta-AFase-like_GH127_cat"/>
</dbReference>
<dbReference type="Proteomes" id="UP001320245">
    <property type="component" value="Unassembled WGS sequence"/>
</dbReference>
<feature type="signal peptide" evidence="2">
    <location>
        <begin position="1"/>
        <end position="19"/>
    </location>
</feature>
<dbReference type="EMBL" id="JAJSPL020000010">
    <property type="protein sequence ID" value="KAK7744664.1"/>
    <property type="molecule type" value="Genomic_DNA"/>
</dbReference>
<dbReference type="AlphaFoldDB" id="A0AAN9YIY9"/>
<evidence type="ECO:0000256" key="1">
    <source>
        <dbReference type="SAM" id="MobiDB-lite"/>
    </source>
</evidence>
<dbReference type="PANTHER" id="PTHR31151">
    <property type="entry name" value="PROLINE-TRNA LIGASE (DUF1680)"/>
    <property type="match status" value="1"/>
</dbReference>
<feature type="domain" description="Non-reducing end beta-L-arabinofuranosidase-like GH127 catalytic" evidence="3">
    <location>
        <begin position="330"/>
        <end position="428"/>
    </location>
</feature>
<reference evidence="4 5" key="1">
    <citation type="journal article" date="2023" name="PLoS ONE">
        <title>Cytospora paraplurivora sp. nov. isolated from orchards with fruit tree decline syndrome in Ontario, Canada.</title>
        <authorList>
            <person name="Ilyukhin E."/>
            <person name="Nguyen H.D.T."/>
            <person name="Castle A.J."/>
            <person name="Ellouze W."/>
        </authorList>
    </citation>
    <scope>NUCLEOTIDE SEQUENCE [LARGE SCALE GENOMIC DNA]</scope>
    <source>
        <strain evidence="4 5">FDS-564</strain>
    </source>
</reference>
<evidence type="ECO:0000313" key="5">
    <source>
        <dbReference type="Proteomes" id="UP001320245"/>
    </source>
</evidence>
<feature type="compositionally biased region" description="Acidic residues" evidence="1">
    <location>
        <begin position="698"/>
        <end position="722"/>
    </location>
</feature>
<name>A0AAN9YIY9_9PEZI</name>
<feature type="region of interest" description="Disordered" evidence="1">
    <location>
        <begin position="687"/>
        <end position="730"/>
    </location>
</feature>
<evidence type="ECO:0000256" key="2">
    <source>
        <dbReference type="SAM" id="SignalP"/>
    </source>
</evidence>